<proteinExistence type="inferred from homology"/>
<comment type="domain">
    <text evidence="8">The N-terminal domain determines nucleotide recognition and specific binding, while the C-terminal domain determines the specific binding to the target protein.</text>
</comment>
<comment type="subcellular location">
    <subcellularLocation>
        <location evidence="8">Cytoplasm</location>
    </subcellularLocation>
</comment>
<dbReference type="RefSeq" id="WP_342078031.1">
    <property type="nucleotide sequence ID" value="NZ_CP151767.2"/>
</dbReference>
<dbReference type="Gene3D" id="3.90.550.10">
    <property type="entry name" value="Spore Coat Polysaccharide Biosynthesis Protein SpsA, Chain A"/>
    <property type="match status" value="1"/>
</dbReference>
<evidence type="ECO:0000256" key="8">
    <source>
        <dbReference type="HAMAP-Rule" id="MF_00316"/>
    </source>
</evidence>
<comment type="function">
    <text evidence="8">Transfers a GMP moiety from GTP to Mo-molybdopterin (Mo-MPT) cofactor (Moco or molybdenum cofactor) to form Mo-molybdopterin guanine dinucleotide (Mo-MGD) cofactor.</text>
</comment>
<feature type="domain" description="MobA-like NTP transferase" evidence="9">
    <location>
        <begin position="6"/>
        <end position="163"/>
    </location>
</feature>
<keyword evidence="3 8" id="KW-0479">Metal-binding</keyword>
<dbReference type="EMBL" id="CP151767">
    <property type="protein sequence ID" value="WZU68740.1"/>
    <property type="molecule type" value="Genomic_DNA"/>
</dbReference>
<comment type="cofactor">
    <cofactor evidence="8">
        <name>Mg(2+)</name>
        <dbReference type="ChEBI" id="CHEBI:18420"/>
    </cofactor>
</comment>
<comment type="catalytic activity">
    <reaction evidence="8">
        <text>Mo-molybdopterin + GTP + H(+) = Mo-molybdopterin guanine dinucleotide + diphosphate</text>
        <dbReference type="Rhea" id="RHEA:34243"/>
        <dbReference type="ChEBI" id="CHEBI:15378"/>
        <dbReference type="ChEBI" id="CHEBI:33019"/>
        <dbReference type="ChEBI" id="CHEBI:37565"/>
        <dbReference type="ChEBI" id="CHEBI:71302"/>
        <dbReference type="ChEBI" id="CHEBI:71310"/>
        <dbReference type="EC" id="2.7.7.77"/>
    </reaction>
</comment>
<evidence type="ECO:0000256" key="6">
    <source>
        <dbReference type="ARBA" id="ARBA00023134"/>
    </source>
</evidence>
<accession>A0AAN0MCL3</accession>
<dbReference type="GO" id="GO:0005525">
    <property type="term" value="F:GTP binding"/>
    <property type="evidence" value="ECO:0007669"/>
    <property type="project" value="UniProtKB-UniRule"/>
</dbReference>
<organism evidence="10 11">
    <name type="scientific">Yoonia rhodophyticola</name>
    <dbReference type="NCBI Taxonomy" id="3137370"/>
    <lineage>
        <taxon>Bacteria</taxon>
        <taxon>Pseudomonadati</taxon>
        <taxon>Pseudomonadota</taxon>
        <taxon>Alphaproteobacteria</taxon>
        <taxon>Rhodobacterales</taxon>
        <taxon>Paracoccaceae</taxon>
        <taxon>Yoonia</taxon>
    </lineage>
</organism>
<dbReference type="GO" id="GO:0046872">
    <property type="term" value="F:metal ion binding"/>
    <property type="evidence" value="ECO:0007669"/>
    <property type="project" value="UniProtKB-KW"/>
</dbReference>
<protein>
    <recommendedName>
        <fullName evidence="8">Molybdenum cofactor guanylyltransferase</fullName>
        <shortName evidence="8">MoCo guanylyltransferase</shortName>
        <ecNumber evidence="8">2.7.7.77</ecNumber>
    </recommendedName>
    <alternativeName>
        <fullName evidence="8">GTP:molybdopterin guanylyltransferase</fullName>
    </alternativeName>
    <alternativeName>
        <fullName evidence="8">Mo-MPT guanylyltransferase</fullName>
    </alternativeName>
    <alternativeName>
        <fullName evidence="8">Molybdopterin guanylyltransferase</fullName>
    </alternativeName>
    <alternativeName>
        <fullName evidence="8">Molybdopterin-guanine dinucleotide synthase</fullName>
        <shortName evidence="8">MGD synthase</shortName>
    </alternativeName>
</protein>
<dbReference type="InterPro" id="IPR013482">
    <property type="entry name" value="Molybde_CF_guanTrfase"/>
</dbReference>
<feature type="binding site" evidence="8">
    <location>
        <position position="68"/>
    </location>
    <ligand>
        <name>GTP</name>
        <dbReference type="ChEBI" id="CHEBI:37565"/>
    </ligand>
</feature>
<dbReference type="GO" id="GO:1902758">
    <property type="term" value="P:bis(molybdopterin guanine dinucleotide)molybdenum biosynthetic process"/>
    <property type="evidence" value="ECO:0007669"/>
    <property type="project" value="TreeGrafter"/>
</dbReference>
<dbReference type="InterPro" id="IPR029044">
    <property type="entry name" value="Nucleotide-diphossugar_trans"/>
</dbReference>
<dbReference type="HAMAP" id="MF_00316">
    <property type="entry name" value="MobA"/>
    <property type="match status" value="1"/>
</dbReference>
<evidence type="ECO:0000259" key="9">
    <source>
        <dbReference type="Pfam" id="PF12804"/>
    </source>
</evidence>
<evidence type="ECO:0000256" key="7">
    <source>
        <dbReference type="ARBA" id="ARBA00023150"/>
    </source>
</evidence>
<evidence type="ECO:0000256" key="2">
    <source>
        <dbReference type="ARBA" id="ARBA00022679"/>
    </source>
</evidence>
<dbReference type="PANTHER" id="PTHR19136">
    <property type="entry name" value="MOLYBDENUM COFACTOR GUANYLYLTRANSFERASE"/>
    <property type="match status" value="1"/>
</dbReference>
<dbReference type="PANTHER" id="PTHR19136:SF81">
    <property type="entry name" value="MOLYBDENUM COFACTOR GUANYLYLTRANSFERASE"/>
    <property type="match status" value="1"/>
</dbReference>
<dbReference type="InterPro" id="IPR025877">
    <property type="entry name" value="MobA-like_NTP_Trfase"/>
</dbReference>
<evidence type="ECO:0000313" key="11">
    <source>
        <dbReference type="Proteomes" id="UP001470809"/>
    </source>
</evidence>
<dbReference type="Proteomes" id="UP001470809">
    <property type="component" value="Chromosome"/>
</dbReference>
<reference evidence="10 11" key="2">
    <citation type="submission" date="2024-08" db="EMBL/GenBank/DDBJ databases">
        <title>Phylogenomic analyses of a clade within the roseobacter group suggest taxonomic reassignments of species of the genera Aestuariivita, Citreicella, Loktanella, Nautella, Pelagibaca, Ruegeria, Thalassobius, Thiobacimonas and Tropicibacter, and the proposal o.</title>
        <authorList>
            <person name="Jeon C.O."/>
        </authorList>
    </citation>
    <scope>NUCLEOTIDE SEQUENCE [LARGE SCALE GENOMIC DNA]</scope>
    <source>
        <strain evidence="10 11">SS1-5</strain>
    </source>
</reference>
<evidence type="ECO:0000256" key="5">
    <source>
        <dbReference type="ARBA" id="ARBA00022842"/>
    </source>
</evidence>
<keyword evidence="10" id="KW-0548">Nucleotidyltransferase</keyword>
<dbReference type="KEGG" id="yrh:AABB31_07650"/>
<reference evidence="11" key="1">
    <citation type="submission" date="2024-04" db="EMBL/GenBank/DDBJ databases">
        <title>Phylogenomic analyses of a clade within the roseobacter group suggest taxonomic reassignments of species of the genera Aestuariivita, Citreicella, Loktanella, Nautella, Pelagibaca, Ruegeria, Thalassobius, Thiobacimonas and Tropicibacter, and the proposal o.</title>
        <authorList>
            <person name="Jeon C.O."/>
        </authorList>
    </citation>
    <scope>NUCLEOTIDE SEQUENCE [LARGE SCALE GENOMIC DNA]</scope>
    <source>
        <strain evidence="11">SS1-5</strain>
    </source>
</reference>
<dbReference type="SUPFAM" id="SSF53448">
    <property type="entry name" value="Nucleotide-diphospho-sugar transferases"/>
    <property type="match status" value="1"/>
</dbReference>
<keyword evidence="1 8" id="KW-0963">Cytoplasm</keyword>
<keyword evidence="4 8" id="KW-0547">Nucleotide-binding</keyword>
<dbReference type="CDD" id="cd02503">
    <property type="entry name" value="MobA"/>
    <property type="match status" value="1"/>
</dbReference>
<gene>
    <name evidence="8 10" type="primary">mobA</name>
    <name evidence="10" type="ORF">AABB31_07650</name>
</gene>
<dbReference type="GO" id="GO:0061603">
    <property type="term" value="F:molybdenum cofactor guanylyltransferase activity"/>
    <property type="evidence" value="ECO:0007669"/>
    <property type="project" value="UniProtKB-EC"/>
</dbReference>
<evidence type="ECO:0000256" key="1">
    <source>
        <dbReference type="ARBA" id="ARBA00022490"/>
    </source>
</evidence>
<dbReference type="EC" id="2.7.7.77" evidence="8"/>
<comment type="similarity">
    <text evidence="8">Belongs to the MobA family.</text>
</comment>
<feature type="binding site" evidence="8">
    <location>
        <position position="22"/>
    </location>
    <ligand>
        <name>GTP</name>
        <dbReference type="ChEBI" id="CHEBI:37565"/>
    </ligand>
</feature>
<dbReference type="GO" id="GO:0005737">
    <property type="term" value="C:cytoplasm"/>
    <property type="evidence" value="ECO:0007669"/>
    <property type="project" value="UniProtKB-SubCell"/>
</dbReference>
<dbReference type="NCBIfam" id="TIGR02665">
    <property type="entry name" value="molyb_mobA"/>
    <property type="match status" value="1"/>
</dbReference>
<feature type="binding site" evidence="8">
    <location>
        <position position="101"/>
    </location>
    <ligand>
        <name>Mg(2+)</name>
        <dbReference type="ChEBI" id="CHEBI:18420"/>
    </ligand>
</feature>
<name>A0AAN0MCL3_9RHOB</name>
<dbReference type="Pfam" id="PF12804">
    <property type="entry name" value="NTP_transf_3"/>
    <property type="match status" value="1"/>
</dbReference>
<keyword evidence="6 8" id="KW-0342">GTP-binding</keyword>
<evidence type="ECO:0000256" key="3">
    <source>
        <dbReference type="ARBA" id="ARBA00022723"/>
    </source>
</evidence>
<feature type="binding site" evidence="8">
    <location>
        <begin position="9"/>
        <end position="11"/>
    </location>
    <ligand>
        <name>GTP</name>
        <dbReference type="ChEBI" id="CHEBI:37565"/>
    </ligand>
</feature>
<keyword evidence="11" id="KW-1185">Reference proteome</keyword>
<feature type="binding site" evidence="8">
    <location>
        <position position="50"/>
    </location>
    <ligand>
        <name>GTP</name>
        <dbReference type="ChEBI" id="CHEBI:37565"/>
    </ligand>
</feature>
<keyword evidence="7 8" id="KW-0501">Molybdenum cofactor biosynthesis</keyword>
<comment type="subunit">
    <text evidence="8">Monomer.</text>
</comment>
<dbReference type="AlphaFoldDB" id="A0AAN0MCL3"/>
<evidence type="ECO:0000256" key="4">
    <source>
        <dbReference type="ARBA" id="ARBA00022741"/>
    </source>
</evidence>
<feature type="binding site" evidence="8">
    <location>
        <position position="101"/>
    </location>
    <ligand>
        <name>GTP</name>
        <dbReference type="ChEBI" id="CHEBI:37565"/>
    </ligand>
</feature>
<keyword evidence="2 8" id="KW-0808">Transferase</keyword>
<sequence length="195" mass="20148">MMQPLGVILAGGQATRMGGGDKGLLRLGQGTILSHVIDRLEPQVAGLALNANGDATRFADLRLPVIPDSIGGFAGPLSGVLAGLDWAAAQGADHIVTAAADTPFFPCDLVPQLMRAAEEAGADLALAATPDGRHPTFGFWPVAKRADLRTALQGGLRKVVAWTDAHGAATAEFPDDAAFFNVNTPDDLKTAEAML</sequence>
<keyword evidence="5 8" id="KW-0460">Magnesium</keyword>
<evidence type="ECO:0000313" key="10">
    <source>
        <dbReference type="EMBL" id="WZU68740.1"/>
    </source>
</evidence>